<dbReference type="Pfam" id="PF19678">
    <property type="entry name" value="DUF6180"/>
    <property type="match status" value="1"/>
</dbReference>
<keyword evidence="4" id="KW-1185">Reference proteome</keyword>
<evidence type="ECO:0000313" key="5">
    <source>
        <dbReference type="Proteomes" id="UP001143400"/>
    </source>
</evidence>
<dbReference type="RefSeq" id="WP_204951287.1">
    <property type="nucleotide sequence ID" value="NZ_BSFF01000003.1"/>
</dbReference>
<evidence type="ECO:0000313" key="4">
    <source>
        <dbReference type="Proteomes" id="UP000758856"/>
    </source>
</evidence>
<proteinExistence type="predicted"/>
<protein>
    <submittedName>
        <fullName evidence="2">Uncharacterized protein</fullName>
    </submittedName>
</protein>
<dbReference type="AlphaFoldDB" id="A0A9W6IXN4"/>
<dbReference type="Proteomes" id="UP001143400">
    <property type="component" value="Unassembled WGS sequence"/>
</dbReference>
<evidence type="ECO:0000313" key="2">
    <source>
        <dbReference type="EMBL" id="GLK57045.1"/>
    </source>
</evidence>
<evidence type="ECO:0000256" key="1">
    <source>
        <dbReference type="SAM" id="SignalP"/>
    </source>
</evidence>
<accession>A0A9W6IXN4</accession>
<dbReference type="InterPro" id="IPR045752">
    <property type="entry name" value="DUF6180"/>
</dbReference>
<dbReference type="EMBL" id="BSFF01000003">
    <property type="protein sequence ID" value="GLK57045.1"/>
    <property type="molecule type" value="Genomic_DNA"/>
</dbReference>
<sequence length="131" mass="13349">MRLTAPSIVAALVASGALATPALAASDEFGLDYRVERRDAGRFSIESCIAAAQTAADAAGLVTTVDKLHPGELGVLAAGPRGGGGSLIVYCIGVDRKTVFVVQAMDYMRRDSAAASALADSVHGALMKASR</sequence>
<dbReference type="Proteomes" id="UP000758856">
    <property type="component" value="Unassembled WGS sequence"/>
</dbReference>
<comment type="caution">
    <text evidence="2">The sequence shown here is derived from an EMBL/GenBank/DDBJ whole genome shotgun (WGS) entry which is preliminary data.</text>
</comment>
<feature type="chain" id="PRO_5040999518" evidence="1">
    <location>
        <begin position="25"/>
        <end position="131"/>
    </location>
</feature>
<name>A0A9W6IXN4_9HYPH</name>
<feature type="signal peptide" evidence="1">
    <location>
        <begin position="1"/>
        <end position="24"/>
    </location>
</feature>
<gene>
    <name evidence="2" type="ORF">GCM10008170_30640</name>
    <name evidence="3" type="ORF">JOD31_003078</name>
</gene>
<keyword evidence="1" id="KW-0732">Signal</keyword>
<organism evidence="2 5">
    <name type="scientific">Methylopila capsulata</name>
    <dbReference type="NCBI Taxonomy" id="61654"/>
    <lineage>
        <taxon>Bacteria</taxon>
        <taxon>Pseudomonadati</taxon>
        <taxon>Pseudomonadota</taxon>
        <taxon>Alphaproteobacteria</taxon>
        <taxon>Hyphomicrobiales</taxon>
        <taxon>Methylopilaceae</taxon>
        <taxon>Methylopila</taxon>
    </lineage>
</organism>
<reference evidence="3 4" key="2">
    <citation type="submission" date="2021-01" db="EMBL/GenBank/DDBJ databases">
        <title>Genomic Encyclopedia of Type Strains, Phase IV (KMG-IV): sequencing the most valuable type-strain genomes for metagenomic binning, comparative biology and taxonomic classification.</title>
        <authorList>
            <person name="Goeker M."/>
        </authorList>
    </citation>
    <scope>NUCLEOTIDE SEQUENCE [LARGE SCALE GENOMIC DNA]</scope>
    <source>
        <strain evidence="3 4">DSM 6130</strain>
    </source>
</reference>
<evidence type="ECO:0000313" key="3">
    <source>
        <dbReference type="EMBL" id="MBM7852836.1"/>
    </source>
</evidence>
<dbReference type="EMBL" id="JAFBCY010000003">
    <property type="protein sequence ID" value="MBM7852836.1"/>
    <property type="molecule type" value="Genomic_DNA"/>
</dbReference>
<reference evidence="2" key="3">
    <citation type="submission" date="2023-01" db="EMBL/GenBank/DDBJ databases">
        <authorList>
            <person name="Sun Q."/>
            <person name="Evtushenko L."/>
        </authorList>
    </citation>
    <scope>NUCLEOTIDE SEQUENCE</scope>
    <source>
        <strain evidence="2">VKM B-1606</strain>
    </source>
</reference>
<reference evidence="2" key="1">
    <citation type="journal article" date="2014" name="Int. J. Syst. Evol. Microbiol.">
        <title>Complete genome sequence of Corynebacterium casei LMG S-19264T (=DSM 44701T), isolated from a smear-ripened cheese.</title>
        <authorList>
            <consortium name="US DOE Joint Genome Institute (JGI-PGF)"/>
            <person name="Walter F."/>
            <person name="Albersmeier A."/>
            <person name="Kalinowski J."/>
            <person name="Ruckert C."/>
        </authorList>
    </citation>
    <scope>NUCLEOTIDE SEQUENCE</scope>
    <source>
        <strain evidence="2">VKM B-1606</strain>
    </source>
</reference>